<comment type="catalytic activity">
    <reaction evidence="6">
        <text>Fe-coproporphyrin III + 2 H(+) = coproporphyrin III + Fe(2+)</text>
        <dbReference type="Rhea" id="RHEA:49572"/>
        <dbReference type="ChEBI" id="CHEBI:15378"/>
        <dbReference type="ChEBI" id="CHEBI:29033"/>
        <dbReference type="ChEBI" id="CHEBI:68438"/>
        <dbReference type="ChEBI" id="CHEBI:131725"/>
        <dbReference type="EC" id="4.99.1.9"/>
    </reaction>
    <physiologicalReaction direction="right-to-left" evidence="6">
        <dbReference type="Rhea" id="RHEA:49574"/>
    </physiologicalReaction>
</comment>
<comment type="caution">
    <text evidence="7">Lacks conserved residue(s) required for the propagation of feature annotation.</text>
</comment>
<dbReference type="Proteomes" id="UP000774570">
    <property type="component" value="Unassembled WGS sequence"/>
</dbReference>
<reference evidence="9 10" key="1">
    <citation type="submission" date="2021-07" db="EMBL/GenBank/DDBJ databases">
        <title>Actinomadura sp. PM05-2 isolated from lichen.</title>
        <authorList>
            <person name="Somphong A."/>
            <person name="Phongsopitanun W."/>
            <person name="Tanasupawat S."/>
            <person name="Peongsungnone V."/>
        </authorList>
    </citation>
    <scope>NUCLEOTIDE SEQUENCE [LARGE SCALE GENOMIC DNA]</scope>
    <source>
        <strain evidence="9 10">PM05-2</strain>
    </source>
</reference>
<dbReference type="PANTHER" id="PTHR11108">
    <property type="entry name" value="FERROCHELATASE"/>
    <property type="match status" value="1"/>
</dbReference>
<comment type="caution">
    <text evidence="9">The sequence shown here is derived from an EMBL/GenBank/DDBJ whole genome shotgun (WGS) entry which is preliminary data.</text>
</comment>
<keyword evidence="5 7" id="KW-0627">Porphyrin biosynthesis</keyword>
<evidence type="ECO:0000256" key="6">
    <source>
        <dbReference type="ARBA" id="ARBA00024536"/>
    </source>
</evidence>
<evidence type="ECO:0000256" key="7">
    <source>
        <dbReference type="HAMAP-Rule" id="MF_00323"/>
    </source>
</evidence>
<dbReference type="PANTHER" id="PTHR11108:SF1">
    <property type="entry name" value="FERROCHELATASE, MITOCHONDRIAL"/>
    <property type="match status" value="1"/>
</dbReference>
<comment type="subcellular location">
    <subcellularLocation>
        <location evidence="7">Cytoplasm</location>
    </subcellularLocation>
</comment>
<sequence length="337" mass="36714">MSTYDALLLVSFGGPEGPDDVIPFLENVTRGRNIPRERLEAVGEHYHLFDGVSPINRQCRDLKAAIEADLAAHGIDLPVYWGNRNWEPYLADTVRTMRDDGVRRAAAFVTSAYSCYSCCRQYLDDIDRARGEVEGAPEIDKLRVYANHPGFVAPFVEATRSALADLPDDVRDGAHLAFSAHSVPLSQPGRESYVTELRDVAAVVAAEAAPGHPYELVYQSRSGPPSQPWLEPDILDHLEKAAAAGTRAVVNVPIGFTSDHMEVKYDLDVEATAKAAELGLAFRRAATPGTHPRFVAMVRELLLERSGDAPERPTVGALGARPDACPADCCRNGARAR</sequence>
<dbReference type="EMBL" id="JAIBOA010000013">
    <property type="protein sequence ID" value="MBW8484745.1"/>
    <property type="molecule type" value="Genomic_DNA"/>
</dbReference>
<evidence type="ECO:0000313" key="9">
    <source>
        <dbReference type="EMBL" id="MBW8484745.1"/>
    </source>
</evidence>
<evidence type="ECO:0000256" key="2">
    <source>
        <dbReference type="ARBA" id="ARBA00023004"/>
    </source>
</evidence>
<dbReference type="NCBIfam" id="TIGR00109">
    <property type="entry name" value="hemH"/>
    <property type="match status" value="1"/>
</dbReference>
<protein>
    <recommendedName>
        <fullName evidence="7">Coproporphyrin III ferrochelatase</fullName>
        <ecNumber evidence="7">4.99.1.9</ecNumber>
    </recommendedName>
</protein>
<keyword evidence="2 7" id="KW-0408">Iron</keyword>
<comment type="similarity">
    <text evidence="7 8">Belongs to the ferrochelatase family.</text>
</comment>
<feature type="binding site" evidence="7">
    <location>
        <position position="53"/>
    </location>
    <ligand>
        <name>Fe-coproporphyrin III</name>
        <dbReference type="ChEBI" id="CHEBI:68438"/>
    </ligand>
</feature>
<keyword evidence="3 7" id="KW-0350">Heme biosynthesis</keyword>
<evidence type="ECO:0000256" key="1">
    <source>
        <dbReference type="ARBA" id="ARBA00004744"/>
    </source>
</evidence>
<keyword evidence="7" id="KW-0479">Metal-binding</keyword>
<dbReference type="SUPFAM" id="SSF53800">
    <property type="entry name" value="Chelatase"/>
    <property type="match status" value="1"/>
</dbReference>
<comment type="pathway">
    <text evidence="1 7">Porphyrin-containing compound metabolism; protoheme biosynthesis.</text>
</comment>
<feature type="binding site" evidence="7">
    <location>
        <position position="181"/>
    </location>
    <ligand>
        <name>Fe(2+)</name>
        <dbReference type="ChEBI" id="CHEBI:29033"/>
    </ligand>
</feature>
<keyword evidence="10" id="KW-1185">Reference proteome</keyword>
<keyword evidence="4 7" id="KW-0456">Lyase</keyword>
<dbReference type="InterPro" id="IPR001015">
    <property type="entry name" value="Ferrochelatase"/>
</dbReference>
<dbReference type="InterPro" id="IPR033644">
    <property type="entry name" value="Ferrochelatase_C"/>
</dbReference>
<organism evidence="9 10">
    <name type="scientific">Actinomadura parmotrematis</name>
    <dbReference type="NCBI Taxonomy" id="2864039"/>
    <lineage>
        <taxon>Bacteria</taxon>
        <taxon>Bacillati</taxon>
        <taxon>Actinomycetota</taxon>
        <taxon>Actinomycetes</taxon>
        <taxon>Streptosporangiales</taxon>
        <taxon>Thermomonosporaceae</taxon>
        <taxon>Actinomadura</taxon>
    </lineage>
</organism>
<dbReference type="CDD" id="cd00419">
    <property type="entry name" value="Ferrochelatase_C"/>
    <property type="match status" value="1"/>
</dbReference>
<dbReference type="RefSeq" id="WP_220167987.1">
    <property type="nucleotide sequence ID" value="NZ_JAIBOA010000013.1"/>
</dbReference>
<dbReference type="Pfam" id="PF00762">
    <property type="entry name" value="Ferrochelatase"/>
    <property type="match status" value="1"/>
</dbReference>
<evidence type="ECO:0000256" key="8">
    <source>
        <dbReference type="RuleBase" id="RU004185"/>
    </source>
</evidence>
<dbReference type="CDD" id="cd03411">
    <property type="entry name" value="Ferrochelatase_N"/>
    <property type="match status" value="1"/>
</dbReference>
<dbReference type="GO" id="GO:0016829">
    <property type="term" value="F:lyase activity"/>
    <property type="evidence" value="ECO:0007669"/>
    <property type="project" value="UniProtKB-KW"/>
</dbReference>
<evidence type="ECO:0000256" key="3">
    <source>
        <dbReference type="ARBA" id="ARBA00023133"/>
    </source>
</evidence>
<evidence type="ECO:0000256" key="5">
    <source>
        <dbReference type="ARBA" id="ARBA00023244"/>
    </source>
</evidence>
<feature type="binding site" evidence="7">
    <location>
        <position position="262"/>
    </location>
    <ligand>
        <name>Fe(2+)</name>
        <dbReference type="ChEBI" id="CHEBI:29033"/>
    </ligand>
</feature>
<name>A0ABS7FWD4_9ACTN</name>
<dbReference type="EC" id="4.99.1.9" evidence="7"/>
<dbReference type="Gene3D" id="3.40.50.1400">
    <property type="match status" value="2"/>
</dbReference>
<feature type="binding site" evidence="7">
    <location>
        <position position="122"/>
    </location>
    <ligand>
        <name>Fe-coproporphyrin III</name>
        <dbReference type="ChEBI" id="CHEBI:68438"/>
    </ligand>
</feature>
<comment type="function">
    <text evidence="7">Involved in coproporphyrin-dependent heme b biosynthesis. Catalyzes the insertion of ferrous iron into coproporphyrin III to form Fe-coproporphyrin III.</text>
</comment>
<proteinExistence type="inferred from homology"/>
<dbReference type="InterPro" id="IPR033659">
    <property type="entry name" value="Ferrochelatase_N"/>
</dbReference>
<dbReference type="NCBIfam" id="NF000689">
    <property type="entry name" value="PRK00035.2-1"/>
    <property type="match status" value="1"/>
</dbReference>
<accession>A0ABS7FWD4</accession>
<dbReference type="HAMAP" id="MF_00323">
    <property type="entry name" value="Ferrochelatase"/>
    <property type="match status" value="1"/>
</dbReference>
<gene>
    <name evidence="7" type="primary">cpfC</name>
    <name evidence="9" type="ORF">K1Y72_20340</name>
</gene>
<evidence type="ECO:0000313" key="10">
    <source>
        <dbReference type="Proteomes" id="UP000774570"/>
    </source>
</evidence>
<evidence type="ECO:0000256" key="4">
    <source>
        <dbReference type="ARBA" id="ARBA00023239"/>
    </source>
</evidence>
<keyword evidence="7" id="KW-0963">Cytoplasm</keyword>